<gene>
    <name evidence="1" type="ordered locus">Natpe_1890</name>
</gene>
<protein>
    <submittedName>
        <fullName evidence="1">Uncharacterized protein</fullName>
    </submittedName>
</protein>
<dbReference type="Proteomes" id="UP000010843">
    <property type="component" value="Chromosome"/>
</dbReference>
<dbReference type="KEGG" id="npe:Natpe_1890"/>
<dbReference type="AlphaFoldDB" id="L0JMF2"/>
<reference evidence="2" key="1">
    <citation type="submission" date="2012-02" db="EMBL/GenBank/DDBJ databases">
        <title>Complete sequence of chromosome of Natrinema pellirubrum DSM 15624.</title>
        <authorList>
            <person name="Lucas S."/>
            <person name="Han J."/>
            <person name="Lapidus A."/>
            <person name="Cheng J.-F."/>
            <person name="Goodwin L."/>
            <person name="Pitluck S."/>
            <person name="Peters L."/>
            <person name="Teshima H."/>
            <person name="Detter J.C."/>
            <person name="Han C."/>
            <person name="Tapia R."/>
            <person name="Land M."/>
            <person name="Hauser L."/>
            <person name="Kyrpides N."/>
            <person name="Ivanova N."/>
            <person name="Pagani I."/>
            <person name="Sproer C."/>
            <person name="Anderson I."/>
            <person name="Woyke T."/>
        </authorList>
    </citation>
    <scope>NUCLEOTIDE SEQUENCE [LARGE SCALE GENOMIC DNA]</scope>
    <source>
        <strain evidence="2">DSM 15624 / JCM 10476 / NCIMB 786</strain>
    </source>
</reference>
<dbReference type="RefSeq" id="WP_015298955.1">
    <property type="nucleotide sequence ID" value="NC_019962.1"/>
</dbReference>
<evidence type="ECO:0000313" key="2">
    <source>
        <dbReference type="Proteomes" id="UP000010843"/>
    </source>
</evidence>
<accession>L0JMF2</accession>
<dbReference type="GeneID" id="43321524"/>
<proteinExistence type="predicted"/>
<sequence length="55" mass="6286">MSCNIENEFIQDFTDIFKFDTQTVISYDYLAGKNFGISRGLEHATYNNTVSAILE</sequence>
<dbReference type="HOGENOM" id="CLU_3021069_0_0_2"/>
<organism evidence="1 2">
    <name type="scientific">Natrinema pellirubrum (strain DSM 15624 / CIP 106293 / JCM 10476 / NCIMB 786 / 157)</name>
    <dbReference type="NCBI Taxonomy" id="797303"/>
    <lineage>
        <taxon>Archaea</taxon>
        <taxon>Methanobacteriati</taxon>
        <taxon>Methanobacteriota</taxon>
        <taxon>Stenosarchaea group</taxon>
        <taxon>Halobacteria</taxon>
        <taxon>Halobacteriales</taxon>
        <taxon>Natrialbaceae</taxon>
        <taxon>Natrinema</taxon>
    </lineage>
</organism>
<name>L0JMF2_NATP1</name>
<evidence type="ECO:0000313" key="1">
    <source>
        <dbReference type="EMBL" id="AGB31752.1"/>
    </source>
</evidence>
<dbReference type="EMBL" id="CP003372">
    <property type="protein sequence ID" value="AGB31752.1"/>
    <property type="molecule type" value="Genomic_DNA"/>
</dbReference>